<keyword evidence="1" id="KW-0805">Transcription regulation</keyword>
<dbReference type="RefSeq" id="WP_263246994.1">
    <property type="nucleotide sequence ID" value="NZ_BAABLT010000006.1"/>
</dbReference>
<reference evidence="8" key="1">
    <citation type="journal article" date="2019" name="Int. J. Syst. Evol. Microbiol.">
        <title>The Global Catalogue of Microorganisms (GCM) 10K type strain sequencing project: providing services to taxonomists for standard genome sequencing and annotation.</title>
        <authorList>
            <consortium name="The Broad Institute Genomics Platform"/>
            <consortium name="The Broad Institute Genome Sequencing Center for Infectious Disease"/>
            <person name="Wu L."/>
            <person name="Ma J."/>
        </authorList>
    </citation>
    <scope>NUCLEOTIDE SEQUENCE [LARGE SCALE GENOMIC DNA]</scope>
    <source>
        <strain evidence="8">CCUG 56401</strain>
    </source>
</reference>
<keyword evidence="8" id="KW-1185">Reference proteome</keyword>
<gene>
    <name evidence="7" type="ORF">ACFQ16_18085</name>
</gene>
<protein>
    <submittedName>
        <fullName evidence="7">TetR/AcrR family transcriptional regulator</fullName>
    </submittedName>
</protein>
<keyword evidence="2 4" id="KW-0238">DNA-binding</keyword>
<feature type="region of interest" description="Disordered" evidence="5">
    <location>
        <begin position="201"/>
        <end position="220"/>
    </location>
</feature>
<dbReference type="EMBL" id="JBHTIW010000014">
    <property type="protein sequence ID" value="MFD0921659.1"/>
    <property type="molecule type" value="Genomic_DNA"/>
</dbReference>
<keyword evidence="3" id="KW-0804">Transcription</keyword>
<evidence type="ECO:0000256" key="4">
    <source>
        <dbReference type="PROSITE-ProRule" id="PRU00335"/>
    </source>
</evidence>
<dbReference type="Pfam" id="PF17932">
    <property type="entry name" value="TetR_C_24"/>
    <property type="match status" value="1"/>
</dbReference>
<dbReference type="SUPFAM" id="SSF48498">
    <property type="entry name" value="Tetracyclin repressor-like, C-terminal domain"/>
    <property type="match status" value="1"/>
</dbReference>
<sequence>MQGNAGRGNRRGRPGYDLGRLLDVSVRVFNERGYEGTSMEDLSHRLGITKSAIYHHVSGKDELLRLGVNRAMDALFAVVEEEPSRTGSAIDRLEHVVRRSVEVLVGELPFVTLLLRVRGNTRVERQALARRREFDRIVSDLVAQAEAEGSIRPDVDPALTSRLLFGMVNSIIEWYRPTRGLRAEEVADAVTKIAFDGLRAGPRSGPVENSHDSASSTAST</sequence>
<dbReference type="PROSITE" id="PS50977">
    <property type="entry name" value="HTH_TETR_2"/>
    <property type="match status" value="1"/>
</dbReference>
<name>A0ABW3FYB8_9PSEU</name>
<evidence type="ECO:0000313" key="7">
    <source>
        <dbReference type="EMBL" id="MFD0921659.1"/>
    </source>
</evidence>
<comment type="caution">
    <text evidence="7">The sequence shown here is derived from an EMBL/GenBank/DDBJ whole genome shotgun (WGS) entry which is preliminary data.</text>
</comment>
<accession>A0ABW3FYB8</accession>
<proteinExistence type="predicted"/>
<dbReference type="PANTHER" id="PTHR30055">
    <property type="entry name" value="HTH-TYPE TRANSCRIPTIONAL REGULATOR RUTR"/>
    <property type="match status" value="1"/>
</dbReference>
<evidence type="ECO:0000259" key="6">
    <source>
        <dbReference type="PROSITE" id="PS50977"/>
    </source>
</evidence>
<evidence type="ECO:0000256" key="3">
    <source>
        <dbReference type="ARBA" id="ARBA00023163"/>
    </source>
</evidence>
<dbReference type="Proteomes" id="UP001597018">
    <property type="component" value="Unassembled WGS sequence"/>
</dbReference>
<dbReference type="SUPFAM" id="SSF46689">
    <property type="entry name" value="Homeodomain-like"/>
    <property type="match status" value="1"/>
</dbReference>
<evidence type="ECO:0000256" key="2">
    <source>
        <dbReference type="ARBA" id="ARBA00023125"/>
    </source>
</evidence>
<dbReference type="InterPro" id="IPR041490">
    <property type="entry name" value="KstR2_TetR_C"/>
</dbReference>
<dbReference type="PANTHER" id="PTHR30055:SF234">
    <property type="entry name" value="HTH-TYPE TRANSCRIPTIONAL REGULATOR BETI"/>
    <property type="match status" value="1"/>
</dbReference>
<dbReference type="Pfam" id="PF00440">
    <property type="entry name" value="TetR_N"/>
    <property type="match status" value="1"/>
</dbReference>
<evidence type="ECO:0000313" key="8">
    <source>
        <dbReference type="Proteomes" id="UP001597018"/>
    </source>
</evidence>
<dbReference type="Gene3D" id="1.10.357.10">
    <property type="entry name" value="Tetracycline Repressor, domain 2"/>
    <property type="match status" value="1"/>
</dbReference>
<dbReference type="InterPro" id="IPR050109">
    <property type="entry name" value="HTH-type_TetR-like_transc_reg"/>
</dbReference>
<evidence type="ECO:0000256" key="5">
    <source>
        <dbReference type="SAM" id="MobiDB-lite"/>
    </source>
</evidence>
<dbReference type="InterPro" id="IPR001647">
    <property type="entry name" value="HTH_TetR"/>
</dbReference>
<dbReference type="InterPro" id="IPR036271">
    <property type="entry name" value="Tet_transcr_reg_TetR-rel_C_sf"/>
</dbReference>
<evidence type="ECO:0000256" key="1">
    <source>
        <dbReference type="ARBA" id="ARBA00023015"/>
    </source>
</evidence>
<dbReference type="PRINTS" id="PR00455">
    <property type="entry name" value="HTHTETR"/>
</dbReference>
<dbReference type="Gene3D" id="1.10.10.60">
    <property type="entry name" value="Homeodomain-like"/>
    <property type="match status" value="1"/>
</dbReference>
<dbReference type="InterPro" id="IPR009057">
    <property type="entry name" value="Homeodomain-like_sf"/>
</dbReference>
<feature type="domain" description="HTH tetR-type" evidence="6">
    <location>
        <begin position="15"/>
        <end position="75"/>
    </location>
</feature>
<organism evidence="7 8">
    <name type="scientific">Saccharopolyspora rosea</name>
    <dbReference type="NCBI Taxonomy" id="524884"/>
    <lineage>
        <taxon>Bacteria</taxon>
        <taxon>Bacillati</taxon>
        <taxon>Actinomycetota</taxon>
        <taxon>Actinomycetes</taxon>
        <taxon>Pseudonocardiales</taxon>
        <taxon>Pseudonocardiaceae</taxon>
        <taxon>Saccharopolyspora</taxon>
    </lineage>
</organism>
<feature type="DNA-binding region" description="H-T-H motif" evidence="4">
    <location>
        <begin position="38"/>
        <end position="57"/>
    </location>
</feature>